<proteinExistence type="inferred from homology"/>
<dbReference type="PANTHER" id="PTHR31490:SF88">
    <property type="entry name" value="BETA-XYLANASE"/>
    <property type="match status" value="1"/>
</dbReference>
<dbReference type="InterPro" id="IPR001000">
    <property type="entry name" value="GH10_dom"/>
</dbReference>
<accession>L7FDD1</accession>
<feature type="active site" description="Nucleophile" evidence="10">
    <location>
        <position position="269"/>
    </location>
</feature>
<evidence type="ECO:0000256" key="1">
    <source>
        <dbReference type="ARBA" id="ARBA00000681"/>
    </source>
</evidence>
<evidence type="ECO:0000256" key="8">
    <source>
        <dbReference type="ARBA" id="ARBA00023295"/>
    </source>
</evidence>
<dbReference type="Pfam" id="PF08329">
    <property type="entry name" value="ChitinaseA_N"/>
    <property type="match status" value="1"/>
</dbReference>
<reference evidence="13 14" key="1">
    <citation type="journal article" date="2011" name="Plasmid">
        <title>Streptomyces turgidiscabies Car8 contains a modular pathogenicity island that shares virulence genes with other actinobacterial plant pathogens.</title>
        <authorList>
            <person name="Huguet-Tapia J.C."/>
            <person name="Badger J.H."/>
            <person name="Loria R."/>
            <person name="Pettis G.S."/>
        </authorList>
    </citation>
    <scope>NUCLEOTIDE SEQUENCE [LARGE SCALE GENOMIC DNA]</scope>
    <source>
        <strain evidence="13 14">Car8</strain>
    </source>
</reference>
<dbReference type="EMBL" id="AEJB01000138">
    <property type="protein sequence ID" value="ELP69543.1"/>
    <property type="molecule type" value="Genomic_DNA"/>
</dbReference>
<dbReference type="PROSITE" id="PS00591">
    <property type="entry name" value="GH10_1"/>
    <property type="match status" value="1"/>
</dbReference>
<evidence type="ECO:0000313" key="14">
    <source>
        <dbReference type="Proteomes" id="UP000010931"/>
    </source>
</evidence>
<sequence>MHRIGAALATVTIGLMTVVFPTASASAASDTTDTTLRELAAKEGILIGSGATNPNYLDEPQFGETLAEQFDSLSPENELKWNFVQPLKDDFEFAGLDKLVKFAEDHDMAVKGHGLISGCCNPDYVTQATDPDELRSVMKTHFNTIMDRYHGKMDRWDVVTEPFSTFGGTGLVQNDFYKVLGPDYIAEAFRIAHAADPDAKLFINESLVEFYPEKRQELYDLVADLVADGVPIDGVGFEMHETLAGPEPGVITQMAKSYQALGLDVAVTELDVHTYDVDQQTQIYGDVMAEALAAGIRDISFWGFTDKHAYTWLPGAKPLMFDEEYNPKPAYHATRDALRNFVSAPSAPGAGALKNTSGWTRGLHDGNYSVTMNLWHGTPGSFYRLYENDKLVSARVPDRAGGTSQSVETTFKDKANGTYVYRAELINSKGTTATNTTTVTVTDAAPGKPVVSHDNWDNDGTFTATANLWWGTNATSYTFFLDGAVVGEGSLTAHTPNAQSAKVTLSGVAKGKHSLKAVLTNAKGSTESDPVQVTVN</sequence>
<comment type="catalytic activity">
    <reaction evidence="1">
        <text>Endohydrolysis of (1-&gt;4)-beta-D-xylosidic linkages in xylans.</text>
        <dbReference type="EC" id="3.2.1.8"/>
    </reaction>
</comment>
<evidence type="ECO:0000313" key="13">
    <source>
        <dbReference type="EMBL" id="ELP69543.1"/>
    </source>
</evidence>
<keyword evidence="9" id="KW-0624">Polysaccharide degradation</keyword>
<evidence type="ECO:0000256" key="7">
    <source>
        <dbReference type="ARBA" id="ARBA00023277"/>
    </source>
</evidence>
<dbReference type="Pfam" id="PF00331">
    <property type="entry name" value="Glyco_hydro_10"/>
    <property type="match status" value="1"/>
</dbReference>
<dbReference type="PANTHER" id="PTHR31490">
    <property type="entry name" value="GLYCOSYL HYDROLASE"/>
    <property type="match status" value="1"/>
</dbReference>
<dbReference type="Gene3D" id="2.60.40.10">
    <property type="entry name" value="Immunoglobulins"/>
    <property type="match status" value="2"/>
</dbReference>
<dbReference type="InterPro" id="IPR044846">
    <property type="entry name" value="GH10"/>
</dbReference>
<dbReference type="PROSITE" id="PS51760">
    <property type="entry name" value="GH10_2"/>
    <property type="match status" value="1"/>
</dbReference>
<keyword evidence="5 11" id="KW-0732">Signal</keyword>
<dbReference type="InterPro" id="IPR017853">
    <property type="entry name" value="GH"/>
</dbReference>
<dbReference type="Proteomes" id="UP000010931">
    <property type="component" value="Unassembled WGS sequence"/>
</dbReference>
<dbReference type="GO" id="GO:0004568">
    <property type="term" value="F:chitinase activity"/>
    <property type="evidence" value="ECO:0007669"/>
    <property type="project" value="InterPro"/>
</dbReference>
<evidence type="ECO:0000259" key="12">
    <source>
        <dbReference type="PROSITE" id="PS51760"/>
    </source>
</evidence>
<dbReference type="AlphaFoldDB" id="L7FDD1"/>
<feature type="domain" description="GH10" evidence="12">
    <location>
        <begin position="30"/>
        <end position="337"/>
    </location>
</feature>
<dbReference type="STRING" id="85558.T45_07140"/>
<feature type="signal peptide" evidence="11">
    <location>
        <begin position="1"/>
        <end position="27"/>
    </location>
</feature>
<evidence type="ECO:0000256" key="10">
    <source>
        <dbReference type="PROSITE-ProRule" id="PRU10061"/>
    </source>
</evidence>
<name>L7FDD1_STRT8</name>
<keyword evidence="8" id="KW-0326">Glycosidase</keyword>
<protein>
    <recommendedName>
        <fullName evidence="3">endo-1,4-beta-xylanase</fullName>
        <ecNumber evidence="3">3.2.1.8</ecNumber>
    </recommendedName>
</protein>
<keyword evidence="14" id="KW-1185">Reference proteome</keyword>
<comment type="similarity">
    <text evidence="2">Belongs to the glycosyl hydrolase 10 (cellulase F) family.</text>
</comment>
<dbReference type="GO" id="GO:0006032">
    <property type="term" value="P:chitin catabolic process"/>
    <property type="evidence" value="ECO:0007669"/>
    <property type="project" value="InterPro"/>
</dbReference>
<gene>
    <name evidence="13" type="ORF">STRTUCAR8_00615</name>
</gene>
<evidence type="ECO:0000256" key="5">
    <source>
        <dbReference type="ARBA" id="ARBA00022729"/>
    </source>
</evidence>
<dbReference type="InterPro" id="IPR014756">
    <property type="entry name" value="Ig_E-set"/>
</dbReference>
<evidence type="ECO:0000256" key="6">
    <source>
        <dbReference type="ARBA" id="ARBA00022801"/>
    </source>
</evidence>
<evidence type="ECO:0000256" key="2">
    <source>
        <dbReference type="ARBA" id="ARBA00007495"/>
    </source>
</evidence>
<evidence type="ECO:0000256" key="11">
    <source>
        <dbReference type="SAM" id="SignalP"/>
    </source>
</evidence>
<dbReference type="Gene3D" id="3.20.20.80">
    <property type="entry name" value="Glycosidases"/>
    <property type="match status" value="1"/>
</dbReference>
<evidence type="ECO:0000256" key="4">
    <source>
        <dbReference type="ARBA" id="ARBA00022651"/>
    </source>
</evidence>
<dbReference type="SUPFAM" id="SSF51445">
    <property type="entry name" value="(Trans)glycosidases"/>
    <property type="match status" value="1"/>
</dbReference>
<dbReference type="InterPro" id="IPR013540">
    <property type="entry name" value="ChitinaseA_N"/>
</dbReference>
<evidence type="ECO:0000256" key="3">
    <source>
        <dbReference type="ARBA" id="ARBA00012590"/>
    </source>
</evidence>
<dbReference type="SUPFAM" id="SSF81296">
    <property type="entry name" value="E set domains"/>
    <property type="match status" value="2"/>
</dbReference>
<keyword evidence="6 13" id="KW-0378">Hydrolase</keyword>
<organism evidence="13 14">
    <name type="scientific">Streptomyces turgidiscabies (strain Car8)</name>
    <dbReference type="NCBI Taxonomy" id="698760"/>
    <lineage>
        <taxon>Bacteria</taxon>
        <taxon>Bacillati</taxon>
        <taxon>Actinomycetota</taxon>
        <taxon>Actinomycetes</taxon>
        <taxon>Kitasatosporales</taxon>
        <taxon>Streptomycetaceae</taxon>
        <taxon>Streptomyces</taxon>
    </lineage>
</organism>
<dbReference type="EC" id="3.2.1.8" evidence="3"/>
<keyword evidence="7" id="KW-0119">Carbohydrate metabolism</keyword>
<dbReference type="InterPro" id="IPR031158">
    <property type="entry name" value="GH10_AS"/>
</dbReference>
<dbReference type="PATRIC" id="fig|698760.3.peg.1797"/>
<comment type="caution">
    <text evidence="13">The sequence shown here is derived from an EMBL/GenBank/DDBJ whole genome shotgun (WGS) entry which is preliminary data.</text>
</comment>
<keyword evidence="4" id="KW-0858">Xylan degradation</keyword>
<feature type="chain" id="PRO_5039043416" description="endo-1,4-beta-xylanase" evidence="11">
    <location>
        <begin position="28"/>
        <end position="536"/>
    </location>
</feature>
<dbReference type="GO" id="GO:0031176">
    <property type="term" value="F:endo-1,4-beta-xylanase activity"/>
    <property type="evidence" value="ECO:0007669"/>
    <property type="project" value="UniProtKB-EC"/>
</dbReference>
<dbReference type="SMART" id="SM00633">
    <property type="entry name" value="Glyco_10"/>
    <property type="match status" value="1"/>
</dbReference>
<evidence type="ECO:0000256" key="9">
    <source>
        <dbReference type="ARBA" id="ARBA00023326"/>
    </source>
</evidence>
<dbReference type="InterPro" id="IPR013783">
    <property type="entry name" value="Ig-like_fold"/>
</dbReference>
<dbReference type="GO" id="GO:0045493">
    <property type="term" value="P:xylan catabolic process"/>
    <property type="evidence" value="ECO:0007669"/>
    <property type="project" value="UniProtKB-KW"/>
</dbReference>